<feature type="domain" description="Sin3 C-terminal" evidence="3">
    <location>
        <begin position="191"/>
        <end position="479"/>
    </location>
</feature>
<keyword evidence="1" id="KW-0678">Repressor</keyword>
<evidence type="ECO:0000259" key="3">
    <source>
        <dbReference type="Pfam" id="PF16879"/>
    </source>
</evidence>
<dbReference type="GO" id="GO:0000122">
    <property type="term" value="P:negative regulation of transcription by RNA polymerase II"/>
    <property type="evidence" value="ECO:0007669"/>
    <property type="project" value="TreeGrafter"/>
</dbReference>
<dbReference type="InterPro" id="IPR031693">
    <property type="entry name" value="Sin3_C"/>
</dbReference>
<gene>
    <name evidence="4" type="ORF">g.20321</name>
</gene>
<dbReference type="GO" id="GO:0003714">
    <property type="term" value="F:transcription corepressor activity"/>
    <property type="evidence" value="ECO:0007669"/>
    <property type="project" value="InterPro"/>
</dbReference>
<dbReference type="Pfam" id="PF16879">
    <property type="entry name" value="Sin3a_C"/>
    <property type="match status" value="1"/>
</dbReference>
<reference evidence="4" key="1">
    <citation type="submission" date="2015-12" db="EMBL/GenBank/DDBJ databases">
        <title>De novo transcriptome assembly of four potential Pierce s Disease insect vectors from Arizona vineyards.</title>
        <authorList>
            <person name="Tassone E.E."/>
        </authorList>
    </citation>
    <scope>NUCLEOTIDE SEQUENCE</scope>
</reference>
<feature type="region of interest" description="Disordered" evidence="2">
    <location>
        <begin position="134"/>
        <end position="171"/>
    </location>
</feature>
<protein>
    <recommendedName>
        <fullName evidence="3">Sin3 C-terminal domain-containing protein</fullName>
    </recommendedName>
</protein>
<accession>A0A1B6D2U5</accession>
<dbReference type="EMBL" id="GEDC01017332">
    <property type="protein sequence ID" value="JAS19966.1"/>
    <property type="molecule type" value="Transcribed_RNA"/>
</dbReference>
<dbReference type="GO" id="GO:0070822">
    <property type="term" value="C:Sin3-type complex"/>
    <property type="evidence" value="ECO:0007669"/>
    <property type="project" value="TreeGrafter"/>
</dbReference>
<feature type="non-terminal residue" evidence="4">
    <location>
        <position position="1"/>
    </location>
</feature>
<evidence type="ECO:0000313" key="4">
    <source>
        <dbReference type="EMBL" id="JAS19966.1"/>
    </source>
</evidence>
<name>A0A1B6D2U5_9HEMI</name>
<dbReference type="AlphaFoldDB" id="A0A1B6D2U5"/>
<organism evidence="4">
    <name type="scientific">Clastoptera arizonana</name>
    <name type="common">Arizona spittle bug</name>
    <dbReference type="NCBI Taxonomy" id="38151"/>
    <lineage>
        <taxon>Eukaryota</taxon>
        <taxon>Metazoa</taxon>
        <taxon>Ecdysozoa</taxon>
        <taxon>Arthropoda</taxon>
        <taxon>Hexapoda</taxon>
        <taxon>Insecta</taxon>
        <taxon>Pterygota</taxon>
        <taxon>Neoptera</taxon>
        <taxon>Paraneoptera</taxon>
        <taxon>Hemiptera</taxon>
        <taxon>Auchenorrhyncha</taxon>
        <taxon>Cercopoidea</taxon>
        <taxon>Clastopteridae</taxon>
        <taxon>Clastoptera</taxon>
    </lineage>
</organism>
<dbReference type="PANTHER" id="PTHR12346:SF0">
    <property type="entry name" value="SIN3A, ISOFORM G"/>
    <property type="match status" value="1"/>
</dbReference>
<sequence length="569" mass="66783">VVLKRLKIKEDEWREAQKGFNKIWREQNEKYYLKSLDHQGINFKPNDLKALRSKALINEIETCFEERHEQMENNGGEPLLGAHMVFPYKDKNILDDAAGLLIHHVRRQTGINKDEKQRIKTLIRHFLPDLFHHPRQELSEDERDETDDKMGAGPSSPGGKNNAPGEIRQKDDRKVPLHAITSIADEMYTLFFGNGNWYLFLRLHQILCDRLYKMYEQANILAKEEAKNKGNRKESTSIALRLQKKSDVKIEDYYTSFLEMVKNVLDGNLDATTYEDTLREMFGIHGYICFTLDKVVSYAVRQLQHLVMDETCTGCKRLYLKENKRGAAGGLCISALSRAGLEMSYQRKAEAMINDENCYKIFIYKKDCKISFELLDNDSEDQDHPPIREIAKWSSYVERFSKSHMKDDVVHVELDIEPDCEDRRLWNKAVFLPRNIRLWHEKVGKYKSKLPKIDSCDETECRFNLNSYKMVFVVNRENVLYKRKALFRAKQSHMALSKRLGQKFLVWHRQWISENVSQTQHDVAHRWLFGKAPDTAPNHTTCLTDNSLERPPYRSYNRFKASEHSYSKK</sequence>
<evidence type="ECO:0000256" key="2">
    <source>
        <dbReference type="SAM" id="MobiDB-lite"/>
    </source>
</evidence>
<evidence type="ECO:0000256" key="1">
    <source>
        <dbReference type="ARBA" id="ARBA00022491"/>
    </source>
</evidence>
<proteinExistence type="predicted"/>
<dbReference type="InterPro" id="IPR039774">
    <property type="entry name" value="Sin3-like"/>
</dbReference>
<feature type="non-terminal residue" evidence="4">
    <location>
        <position position="569"/>
    </location>
</feature>
<dbReference type="PANTHER" id="PTHR12346">
    <property type="entry name" value="SIN3B-RELATED"/>
    <property type="match status" value="1"/>
</dbReference>